<feature type="compositionally biased region" description="Basic and acidic residues" evidence="1">
    <location>
        <begin position="50"/>
        <end position="67"/>
    </location>
</feature>
<feature type="transmembrane region" description="Helical" evidence="2">
    <location>
        <begin position="373"/>
        <end position="390"/>
    </location>
</feature>
<feature type="region of interest" description="Disordered" evidence="1">
    <location>
        <begin position="37"/>
        <end position="67"/>
    </location>
</feature>
<feature type="compositionally biased region" description="Low complexity" evidence="1">
    <location>
        <begin position="454"/>
        <end position="472"/>
    </location>
</feature>
<evidence type="ECO:0000313" key="4">
    <source>
        <dbReference type="Proteomes" id="UP000652761"/>
    </source>
</evidence>
<reference evidence="3" key="1">
    <citation type="submission" date="2017-07" db="EMBL/GenBank/DDBJ databases">
        <title>Taro Niue Genome Assembly and Annotation.</title>
        <authorList>
            <person name="Atibalentja N."/>
            <person name="Keating K."/>
            <person name="Fields C.J."/>
        </authorList>
    </citation>
    <scope>NUCLEOTIDE SEQUENCE</scope>
    <source>
        <strain evidence="3">Niue_2</strain>
        <tissue evidence="3">Leaf</tissue>
    </source>
</reference>
<feature type="region of interest" description="Disordered" evidence="1">
    <location>
        <begin position="1"/>
        <end position="23"/>
    </location>
</feature>
<keyword evidence="4" id="KW-1185">Reference proteome</keyword>
<comment type="caution">
    <text evidence="3">The sequence shown here is derived from an EMBL/GenBank/DDBJ whole genome shotgun (WGS) entry which is preliminary data.</text>
</comment>
<organism evidence="3 4">
    <name type="scientific">Colocasia esculenta</name>
    <name type="common">Wild taro</name>
    <name type="synonym">Arum esculentum</name>
    <dbReference type="NCBI Taxonomy" id="4460"/>
    <lineage>
        <taxon>Eukaryota</taxon>
        <taxon>Viridiplantae</taxon>
        <taxon>Streptophyta</taxon>
        <taxon>Embryophyta</taxon>
        <taxon>Tracheophyta</taxon>
        <taxon>Spermatophyta</taxon>
        <taxon>Magnoliopsida</taxon>
        <taxon>Liliopsida</taxon>
        <taxon>Araceae</taxon>
        <taxon>Aroideae</taxon>
        <taxon>Colocasieae</taxon>
        <taxon>Colocasia</taxon>
    </lineage>
</organism>
<keyword evidence="2" id="KW-0812">Transmembrane</keyword>
<evidence type="ECO:0000256" key="2">
    <source>
        <dbReference type="SAM" id="Phobius"/>
    </source>
</evidence>
<dbReference type="EMBL" id="NMUH01004683">
    <property type="protein sequence ID" value="MQM10473.1"/>
    <property type="molecule type" value="Genomic_DNA"/>
</dbReference>
<feature type="region of interest" description="Disordered" evidence="1">
    <location>
        <begin position="107"/>
        <end position="137"/>
    </location>
</feature>
<feature type="region of interest" description="Disordered" evidence="1">
    <location>
        <begin position="439"/>
        <end position="472"/>
    </location>
</feature>
<feature type="transmembrane region" description="Helical" evidence="2">
    <location>
        <begin position="402"/>
        <end position="422"/>
    </location>
</feature>
<proteinExistence type="predicted"/>
<feature type="region of interest" description="Disordered" evidence="1">
    <location>
        <begin position="303"/>
        <end position="323"/>
    </location>
</feature>
<keyword evidence="2" id="KW-1133">Transmembrane helix</keyword>
<evidence type="ECO:0000313" key="3">
    <source>
        <dbReference type="EMBL" id="MQM10473.1"/>
    </source>
</evidence>
<dbReference type="Proteomes" id="UP000652761">
    <property type="component" value="Unassembled WGS sequence"/>
</dbReference>
<sequence>MIKLQNTIRTYRHSSPPHAKPSARTICKPFSICSDPVFSPPQPSRRHSGYSHDGHNVKQQHDGTSKRWADDSVMALEKWDGSSLNDAEKDALVGALGRELRVEGRSSENAFVPAAEQPAERDEATSSRGAPVSEVRGPEATLASVAAELVAGEVAPSVERAPGAAGEDAVSNEDCVTGSTSAVRGGRVRLLGSVGCQTLLARSVALGDGEEVSEGRQLLDPERPLKETIASALDEGTGGRGDVEVRNAERFGLEPLDVVPECFAFYPRLLSMSSRQEALRAAGVGKATLRSVATCSQRHDASRSEPQHVFKEPQPSRMHRGSARPGGGVVAIFCWVLASSACPRCRESGRSRRNVGRSLHNAFFAKHCCNHELLLFFSFFFSFFYFFFPWRRCSTPLDADAFFPLSLLLWMQMPLVGGAIVGRNGWQSWRLQWNAGEVKPPRSDGASCPSTPVSGAPKGPGATGGATSPAVPAAPEGREIIFETTPPAALFRHLLGGYGNSGSMYIAGYSGEGDDGVDRGDSIAGVRTRLPRPGRPATKVLVKVLEKWDGSSLNDAEKGAPVGALGGELRVEVPVEGPCS</sequence>
<protein>
    <submittedName>
        <fullName evidence="3">Uncharacterized protein</fullName>
    </submittedName>
</protein>
<evidence type="ECO:0000256" key="1">
    <source>
        <dbReference type="SAM" id="MobiDB-lite"/>
    </source>
</evidence>
<name>A0A843WG88_COLES</name>
<gene>
    <name evidence="3" type="ORF">Taro_043369</name>
</gene>
<dbReference type="AlphaFoldDB" id="A0A843WG88"/>
<accession>A0A843WG88</accession>
<keyword evidence="2" id="KW-0472">Membrane</keyword>